<dbReference type="InParanoid" id="F4REK7"/>
<keyword evidence="9" id="KW-0449">Lipoprotein</keyword>
<dbReference type="GeneID" id="18927405"/>
<dbReference type="PANTHER" id="PTHR47966:SF75">
    <property type="entry name" value="ENDOPEPTIDASE (CTSD), PUTATIVE (AFU_ORTHOLOGUE AFUA_4G07040)-RELATED"/>
    <property type="match status" value="1"/>
</dbReference>
<dbReference type="eggNOG" id="KOG1339">
    <property type="taxonomic scope" value="Eukaryota"/>
</dbReference>
<keyword evidence="14" id="KW-1185">Reference proteome</keyword>
<evidence type="ECO:0000256" key="9">
    <source>
        <dbReference type="ARBA" id="ARBA00023288"/>
    </source>
</evidence>
<dbReference type="InterPro" id="IPR033121">
    <property type="entry name" value="PEPTIDASE_A1"/>
</dbReference>
<dbReference type="SUPFAM" id="SSF50630">
    <property type="entry name" value="Acid proteases"/>
    <property type="match status" value="1"/>
</dbReference>
<dbReference type="GO" id="GO:0004190">
    <property type="term" value="F:aspartic-type endopeptidase activity"/>
    <property type="evidence" value="ECO:0007669"/>
    <property type="project" value="UniProtKB-KW"/>
</dbReference>
<dbReference type="KEGG" id="mlr:MELLADRAFT_34644"/>
<dbReference type="InterPro" id="IPR034164">
    <property type="entry name" value="Pepsin-like_dom"/>
</dbReference>
<keyword evidence="4 11" id="KW-0645">Protease</keyword>
<dbReference type="FunCoup" id="F4REK7">
    <property type="interactions" value="44"/>
</dbReference>
<keyword evidence="8" id="KW-0325">Glycoprotein</keyword>
<dbReference type="OrthoDB" id="2747330at2759"/>
<evidence type="ECO:0000313" key="14">
    <source>
        <dbReference type="Proteomes" id="UP000001072"/>
    </source>
</evidence>
<keyword evidence="3" id="KW-1003">Cell membrane</keyword>
<evidence type="ECO:0000256" key="10">
    <source>
        <dbReference type="PIRSR" id="PIRSR601461-1"/>
    </source>
</evidence>
<dbReference type="Pfam" id="PF00026">
    <property type="entry name" value="Asp"/>
    <property type="match status" value="1"/>
</dbReference>
<reference evidence="14" key="1">
    <citation type="journal article" date="2011" name="Proc. Natl. Acad. Sci. U.S.A.">
        <title>Obligate biotrophy features unraveled by the genomic analysis of rust fungi.</title>
        <authorList>
            <person name="Duplessis S."/>
            <person name="Cuomo C.A."/>
            <person name="Lin Y.-C."/>
            <person name="Aerts A."/>
            <person name="Tisserant E."/>
            <person name="Veneault-Fourrey C."/>
            <person name="Joly D.L."/>
            <person name="Hacquard S."/>
            <person name="Amselem J."/>
            <person name="Cantarel B.L."/>
            <person name="Chiu R."/>
            <person name="Coutinho P.M."/>
            <person name="Feau N."/>
            <person name="Field M."/>
            <person name="Frey P."/>
            <person name="Gelhaye E."/>
            <person name="Goldberg J."/>
            <person name="Grabherr M.G."/>
            <person name="Kodira C.D."/>
            <person name="Kohler A."/>
            <person name="Kuees U."/>
            <person name="Lindquist E.A."/>
            <person name="Lucas S.M."/>
            <person name="Mago R."/>
            <person name="Mauceli E."/>
            <person name="Morin E."/>
            <person name="Murat C."/>
            <person name="Pangilinan J.L."/>
            <person name="Park R."/>
            <person name="Pearson M."/>
            <person name="Quesneville H."/>
            <person name="Rouhier N."/>
            <person name="Sakthikumar S."/>
            <person name="Salamov A.A."/>
            <person name="Schmutz J."/>
            <person name="Selles B."/>
            <person name="Shapiro H."/>
            <person name="Tanguay P."/>
            <person name="Tuskan G.A."/>
            <person name="Henrissat B."/>
            <person name="Van de Peer Y."/>
            <person name="Rouze P."/>
            <person name="Ellis J.G."/>
            <person name="Dodds P.N."/>
            <person name="Schein J.E."/>
            <person name="Zhong S."/>
            <person name="Hamelin R.C."/>
            <person name="Grigoriev I.V."/>
            <person name="Szabo L.J."/>
            <person name="Martin F."/>
        </authorList>
    </citation>
    <scope>NUCLEOTIDE SEQUENCE [LARGE SCALE GENOMIC DNA]</scope>
    <source>
        <strain evidence="14">98AG31 / pathotype 3-4-7</strain>
    </source>
</reference>
<dbReference type="Gene3D" id="2.40.70.10">
    <property type="entry name" value="Acid Proteases"/>
    <property type="match status" value="2"/>
</dbReference>
<dbReference type="CDD" id="cd05471">
    <property type="entry name" value="pepsin_like"/>
    <property type="match status" value="1"/>
</dbReference>
<dbReference type="HOGENOM" id="CLU_013253_1_1_1"/>
<dbReference type="GO" id="GO:0005886">
    <property type="term" value="C:plasma membrane"/>
    <property type="evidence" value="ECO:0007669"/>
    <property type="project" value="UniProtKB-SubCell"/>
</dbReference>
<keyword evidence="6 11" id="KW-0378">Hydrolase</keyword>
<sequence>MPIDKTVLIENLRKRAKIYGPPSEESNPQRRSSLVSRQDRLAGYPESAFFAQKNSKITPPGETTAANSVGFSIEANDVGYFAEIGIGTPPTKFKLILDSGSSDTWVPLPECVNIDDSRKGCNHATLNRESSTLRLTSDNFTITYGTGKVKGVIVEETLIIGGLILTNHAFGGAKSESKEFAGKNVPFDGLMGTGRSLLANQKVLTPIEAMSNSGILPGAFIGYALGRVSDGENIGLSTFGGVDNTKFTGDLTLFPNINTKGFWEGVMSEVKVDGVTILTRRTGILDTGTTLIVAPPADAEAVHAKIPGSKSDGKGRYTIPCTTKSIVSLSFGGVSWDIKPVDLTFQPVSRNLAGRCISGISSGKIGGPRQWLVGDTFLKGVYFATDATNNQMGLAVINKGSSSP</sequence>
<organism evidence="14">
    <name type="scientific">Melampsora larici-populina (strain 98AG31 / pathotype 3-4-7)</name>
    <name type="common">Poplar leaf rust fungus</name>
    <dbReference type="NCBI Taxonomy" id="747676"/>
    <lineage>
        <taxon>Eukaryota</taxon>
        <taxon>Fungi</taxon>
        <taxon>Dikarya</taxon>
        <taxon>Basidiomycota</taxon>
        <taxon>Pucciniomycotina</taxon>
        <taxon>Pucciniomycetes</taxon>
        <taxon>Pucciniales</taxon>
        <taxon>Melampsoraceae</taxon>
        <taxon>Melampsora</taxon>
    </lineage>
</organism>
<dbReference type="PROSITE" id="PS51767">
    <property type="entry name" value="PEPTIDASE_A1"/>
    <property type="match status" value="1"/>
</dbReference>
<evidence type="ECO:0000256" key="1">
    <source>
        <dbReference type="ARBA" id="ARBA00004236"/>
    </source>
</evidence>
<feature type="domain" description="Peptidase A1" evidence="12">
    <location>
        <begin position="80"/>
        <end position="395"/>
    </location>
</feature>
<dbReference type="EMBL" id="GL883098">
    <property type="protein sequence ID" value="EGG09114.1"/>
    <property type="molecule type" value="Genomic_DNA"/>
</dbReference>
<dbReference type="VEuPathDB" id="FungiDB:MELLADRAFT_34644"/>
<dbReference type="InterPro" id="IPR021109">
    <property type="entry name" value="Peptidase_aspartic_dom_sf"/>
</dbReference>
<dbReference type="GO" id="GO:0006508">
    <property type="term" value="P:proteolysis"/>
    <property type="evidence" value="ECO:0007669"/>
    <property type="project" value="UniProtKB-KW"/>
</dbReference>
<evidence type="ECO:0000313" key="13">
    <source>
        <dbReference type="EMBL" id="EGG09114.1"/>
    </source>
</evidence>
<dbReference type="FunFam" id="2.40.70.10:FF:000060">
    <property type="entry name" value="Aspartic-type endopeptidase ctsD"/>
    <property type="match status" value="1"/>
</dbReference>
<dbReference type="RefSeq" id="XP_007407474.1">
    <property type="nucleotide sequence ID" value="XM_007407412.1"/>
</dbReference>
<dbReference type="InterPro" id="IPR001969">
    <property type="entry name" value="Aspartic_peptidase_AS"/>
</dbReference>
<gene>
    <name evidence="13" type="ORF">MELLADRAFT_34644</name>
</gene>
<name>F4REK7_MELLP</name>
<comment type="subcellular location">
    <subcellularLocation>
        <location evidence="1">Cell membrane</location>
    </subcellularLocation>
</comment>
<evidence type="ECO:0000259" key="12">
    <source>
        <dbReference type="PROSITE" id="PS51767"/>
    </source>
</evidence>
<evidence type="ECO:0000256" key="6">
    <source>
        <dbReference type="ARBA" id="ARBA00022801"/>
    </source>
</evidence>
<feature type="active site" evidence="10">
    <location>
        <position position="98"/>
    </location>
</feature>
<dbReference type="PRINTS" id="PR00792">
    <property type="entry name" value="PEPSIN"/>
</dbReference>
<dbReference type="Proteomes" id="UP000001072">
    <property type="component" value="Unassembled WGS sequence"/>
</dbReference>
<accession>F4REK7</accession>
<evidence type="ECO:0000256" key="5">
    <source>
        <dbReference type="ARBA" id="ARBA00022750"/>
    </source>
</evidence>
<feature type="active site" evidence="10">
    <location>
        <position position="286"/>
    </location>
</feature>
<dbReference type="PROSITE" id="PS00141">
    <property type="entry name" value="ASP_PROTEASE"/>
    <property type="match status" value="2"/>
</dbReference>
<evidence type="ECO:0000256" key="3">
    <source>
        <dbReference type="ARBA" id="ARBA00022475"/>
    </source>
</evidence>
<evidence type="ECO:0000256" key="4">
    <source>
        <dbReference type="ARBA" id="ARBA00022670"/>
    </source>
</evidence>
<protein>
    <submittedName>
        <fullName evidence="13">Aspartic peptidase A1</fullName>
    </submittedName>
</protein>
<dbReference type="AlphaFoldDB" id="F4REK7"/>
<evidence type="ECO:0000256" key="8">
    <source>
        <dbReference type="ARBA" id="ARBA00023180"/>
    </source>
</evidence>
<dbReference type="InterPro" id="IPR001461">
    <property type="entry name" value="Aspartic_peptidase_A1"/>
</dbReference>
<proteinExistence type="inferred from homology"/>
<comment type="similarity">
    <text evidence="2 11">Belongs to the peptidase A1 family.</text>
</comment>
<evidence type="ECO:0000256" key="2">
    <source>
        <dbReference type="ARBA" id="ARBA00007447"/>
    </source>
</evidence>
<dbReference type="PANTHER" id="PTHR47966">
    <property type="entry name" value="BETA-SITE APP-CLEAVING ENZYME, ISOFORM A-RELATED"/>
    <property type="match status" value="1"/>
</dbReference>
<dbReference type="MEROPS" id="A01.013"/>
<evidence type="ECO:0000256" key="11">
    <source>
        <dbReference type="RuleBase" id="RU000454"/>
    </source>
</evidence>
<evidence type="ECO:0000256" key="7">
    <source>
        <dbReference type="ARBA" id="ARBA00023136"/>
    </source>
</evidence>
<keyword evidence="5 11" id="KW-0064">Aspartyl protease</keyword>
<keyword evidence="7" id="KW-0472">Membrane</keyword>